<keyword evidence="4" id="KW-1185">Reference proteome</keyword>
<accession>E4U0G2</accession>
<dbReference type="HOGENOM" id="CLU_087872_1_0_7"/>
<reference evidence="3 4" key="1">
    <citation type="journal article" date="2012" name="Stand. Genomic Sci.">
        <title>Complete genome sequence of the sulfur compounds oxidizing chemolithoautotroph Sulfuricurvum kujiense type strain (YK-1(T)).</title>
        <authorList>
            <person name="Han C."/>
            <person name="Kotsyurbenko O."/>
            <person name="Chertkov O."/>
            <person name="Held B."/>
            <person name="Lapidus A."/>
            <person name="Nolan M."/>
            <person name="Lucas S."/>
            <person name="Hammon N."/>
            <person name="Deshpande S."/>
            <person name="Cheng J.F."/>
            <person name="Tapia R."/>
            <person name="Goodwin L.A."/>
            <person name="Pitluck S."/>
            <person name="Liolios K."/>
            <person name="Pagani I."/>
            <person name="Ivanova N."/>
            <person name="Mavromatis K."/>
            <person name="Mikhailova N."/>
            <person name="Pati A."/>
            <person name="Chen A."/>
            <person name="Palaniappan K."/>
            <person name="Land M."/>
            <person name="Hauser L."/>
            <person name="Chang Y.J."/>
            <person name="Jeffries C.D."/>
            <person name="Brambilla E.M."/>
            <person name="Rohde M."/>
            <person name="Spring S."/>
            <person name="Sikorski J."/>
            <person name="Goker M."/>
            <person name="Woyke T."/>
            <person name="Bristow J."/>
            <person name="Eisen J.A."/>
            <person name="Markowitz V."/>
            <person name="Hugenholtz P."/>
            <person name="Kyrpides N.C."/>
            <person name="Klenk H.P."/>
            <person name="Detter J.C."/>
        </authorList>
    </citation>
    <scope>NUCLEOTIDE SEQUENCE [LARGE SCALE GENOMIC DNA]</scope>
    <source>
        <strain evidence="4">ATCC BAA-921 / DSM 16994 / JCM 11577 / YK-1</strain>
    </source>
</reference>
<dbReference type="AlphaFoldDB" id="E4U0G2"/>
<evidence type="ECO:0000259" key="2">
    <source>
        <dbReference type="Pfam" id="PF07484"/>
    </source>
</evidence>
<evidence type="ECO:0000313" key="3">
    <source>
        <dbReference type="EMBL" id="ADR33259.1"/>
    </source>
</evidence>
<feature type="signal peptide" evidence="1">
    <location>
        <begin position="1"/>
        <end position="20"/>
    </location>
</feature>
<proteinExistence type="predicted"/>
<evidence type="ECO:0000313" key="4">
    <source>
        <dbReference type="Proteomes" id="UP000008721"/>
    </source>
</evidence>
<feature type="domain" description="Phage tail collar" evidence="2">
    <location>
        <begin position="28"/>
        <end position="84"/>
    </location>
</feature>
<dbReference type="InterPro" id="IPR037053">
    <property type="entry name" value="Phage_tail_collar_dom_sf"/>
</dbReference>
<dbReference type="SUPFAM" id="SSF88874">
    <property type="entry name" value="Receptor-binding domain of short tail fibre protein gp12"/>
    <property type="match status" value="1"/>
</dbReference>
<dbReference type="Pfam" id="PF07484">
    <property type="entry name" value="Collar"/>
    <property type="match status" value="1"/>
</dbReference>
<protein>
    <submittedName>
        <fullName evidence="3">Tail Collar domain protein</fullName>
    </submittedName>
</protein>
<organism evidence="3 4">
    <name type="scientific">Sulfuricurvum kujiense (strain ATCC BAA-921 / DSM 16994 / JCM 11577 / YK-1)</name>
    <dbReference type="NCBI Taxonomy" id="709032"/>
    <lineage>
        <taxon>Bacteria</taxon>
        <taxon>Pseudomonadati</taxon>
        <taxon>Campylobacterota</taxon>
        <taxon>Epsilonproteobacteria</taxon>
        <taxon>Campylobacterales</taxon>
        <taxon>Sulfurimonadaceae</taxon>
        <taxon>Sulfuricurvum</taxon>
    </lineage>
</organism>
<feature type="chain" id="PRO_5003190115" evidence="1">
    <location>
        <begin position="21"/>
        <end position="230"/>
    </location>
</feature>
<dbReference type="KEGG" id="sku:Sulku_0593"/>
<dbReference type="OrthoDB" id="9810174at2"/>
<sequence length="230" mass="23622">MKKYYLSALAALSFASSVFAGNPDDYFGAIWPTAAQYCPIDTVEADGTIYPVSQYQALAALYGNTYGGDGRTTFGVPNLRGKMPIGTGPLPGTSYTIQRGDKVGQETSTLTQSTFHTHIATFTRSSSTNPITVNIPVSANTNGNLPAPDSTHNTMAGTSGGPGGAAMWANTMTNPVNINGVTTSGGTGTGTVSVGITGTAAPTAVTTIPPQLGVRFCITTSGTWPENPND</sequence>
<name>E4U0G2_SULKY</name>
<keyword evidence="1" id="KW-0732">Signal</keyword>
<evidence type="ECO:0000256" key="1">
    <source>
        <dbReference type="SAM" id="SignalP"/>
    </source>
</evidence>
<gene>
    <name evidence="3" type="ordered locus">Sulku_0593</name>
</gene>
<dbReference type="InterPro" id="IPR011083">
    <property type="entry name" value="Phage_tail_collar_dom"/>
</dbReference>
<dbReference type="Proteomes" id="UP000008721">
    <property type="component" value="Chromosome"/>
</dbReference>
<dbReference type="eggNOG" id="COG4675">
    <property type="taxonomic scope" value="Bacteria"/>
</dbReference>
<dbReference type="RefSeq" id="WP_013459456.1">
    <property type="nucleotide sequence ID" value="NC_014762.1"/>
</dbReference>
<dbReference type="STRING" id="709032.Sulku_0593"/>
<dbReference type="Gene3D" id="3.90.1340.10">
    <property type="entry name" value="Phage tail collar domain"/>
    <property type="match status" value="1"/>
</dbReference>
<dbReference type="EMBL" id="CP002355">
    <property type="protein sequence ID" value="ADR33259.1"/>
    <property type="molecule type" value="Genomic_DNA"/>
</dbReference>